<evidence type="ECO:0000313" key="2">
    <source>
        <dbReference type="EMBL" id="KAF2031677.1"/>
    </source>
</evidence>
<name>A0A9P4HCQ9_9PLEO</name>
<comment type="caution">
    <text evidence="2">The sequence shown here is derived from an EMBL/GenBank/DDBJ whole genome shotgun (WGS) entry which is preliminary data.</text>
</comment>
<sequence>MRPHYVLPVLLAIVICAPTSYKKRDFGIPMDGSCGEPNPTKQGGVYLCSEPNFSGRGSCMLPAETSKCFVPDFVPKSIGPEPGTYCVTWSNKECKDDPMTYMYFISSIS</sequence>
<evidence type="ECO:0000256" key="1">
    <source>
        <dbReference type="SAM" id="SignalP"/>
    </source>
</evidence>
<reference evidence="2" key="1">
    <citation type="journal article" date="2020" name="Stud. Mycol.">
        <title>101 Dothideomycetes genomes: a test case for predicting lifestyles and emergence of pathogens.</title>
        <authorList>
            <person name="Haridas S."/>
            <person name="Albert R."/>
            <person name="Binder M."/>
            <person name="Bloem J."/>
            <person name="Labutti K."/>
            <person name="Salamov A."/>
            <person name="Andreopoulos B."/>
            <person name="Baker S."/>
            <person name="Barry K."/>
            <person name="Bills G."/>
            <person name="Bluhm B."/>
            <person name="Cannon C."/>
            <person name="Castanera R."/>
            <person name="Culley D."/>
            <person name="Daum C."/>
            <person name="Ezra D."/>
            <person name="Gonzalez J."/>
            <person name="Henrissat B."/>
            <person name="Kuo A."/>
            <person name="Liang C."/>
            <person name="Lipzen A."/>
            <person name="Lutzoni F."/>
            <person name="Magnuson J."/>
            <person name="Mondo S."/>
            <person name="Nolan M."/>
            <person name="Ohm R."/>
            <person name="Pangilinan J."/>
            <person name="Park H.-J."/>
            <person name="Ramirez L."/>
            <person name="Alfaro M."/>
            <person name="Sun H."/>
            <person name="Tritt A."/>
            <person name="Yoshinaga Y."/>
            <person name="Zwiers L.-H."/>
            <person name="Turgeon B."/>
            <person name="Goodwin S."/>
            <person name="Spatafora J."/>
            <person name="Crous P."/>
            <person name="Grigoriev I."/>
        </authorList>
    </citation>
    <scope>NUCLEOTIDE SEQUENCE</scope>
    <source>
        <strain evidence="2">CBS 110217</strain>
    </source>
</reference>
<organism evidence="2 3">
    <name type="scientific">Setomelanomma holmii</name>
    <dbReference type="NCBI Taxonomy" id="210430"/>
    <lineage>
        <taxon>Eukaryota</taxon>
        <taxon>Fungi</taxon>
        <taxon>Dikarya</taxon>
        <taxon>Ascomycota</taxon>
        <taxon>Pezizomycotina</taxon>
        <taxon>Dothideomycetes</taxon>
        <taxon>Pleosporomycetidae</taxon>
        <taxon>Pleosporales</taxon>
        <taxon>Pleosporineae</taxon>
        <taxon>Phaeosphaeriaceae</taxon>
        <taxon>Setomelanomma</taxon>
    </lineage>
</organism>
<dbReference type="AlphaFoldDB" id="A0A9P4HCQ9"/>
<dbReference type="Proteomes" id="UP000799777">
    <property type="component" value="Unassembled WGS sequence"/>
</dbReference>
<dbReference type="EMBL" id="ML978179">
    <property type="protein sequence ID" value="KAF2031677.1"/>
    <property type="molecule type" value="Genomic_DNA"/>
</dbReference>
<evidence type="ECO:0008006" key="4">
    <source>
        <dbReference type="Google" id="ProtNLM"/>
    </source>
</evidence>
<protein>
    <recommendedName>
        <fullName evidence="4">Secreted protein</fullName>
    </recommendedName>
</protein>
<dbReference type="OrthoDB" id="2910287at2759"/>
<keyword evidence="1" id="KW-0732">Signal</keyword>
<feature type="signal peptide" evidence="1">
    <location>
        <begin position="1"/>
        <end position="22"/>
    </location>
</feature>
<feature type="chain" id="PRO_5040357114" description="Secreted protein" evidence="1">
    <location>
        <begin position="23"/>
        <end position="109"/>
    </location>
</feature>
<proteinExistence type="predicted"/>
<accession>A0A9P4HCQ9</accession>
<evidence type="ECO:0000313" key="3">
    <source>
        <dbReference type="Proteomes" id="UP000799777"/>
    </source>
</evidence>
<keyword evidence="3" id="KW-1185">Reference proteome</keyword>
<gene>
    <name evidence="2" type="ORF">EK21DRAFT_87936</name>
</gene>